<comment type="caution">
    <text evidence="1">The sequence shown here is derived from an EMBL/GenBank/DDBJ whole genome shotgun (WGS) entry which is preliminary data.</text>
</comment>
<dbReference type="EMBL" id="MSFN02000001">
    <property type="protein sequence ID" value="PTU25292.1"/>
    <property type="molecule type" value="Genomic_DNA"/>
</dbReference>
<name>A0A2T5M9S5_9EURO</name>
<dbReference type="OrthoDB" id="2129688at2759"/>
<protein>
    <submittedName>
        <fullName evidence="1">Uncharacterized protein</fullName>
    </submittedName>
</protein>
<dbReference type="RefSeq" id="XP_040756684.1">
    <property type="nucleotide sequence ID" value="XM_040900564.1"/>
</dbReference>
<gene>
    <name evidence="1" type="ORF">P175DRAFT_0554537</name>
</gene>
<organism evidence="1 2">
    <name type="scientific">Aspergillus ochraceoroseus IBT 24754</name>
    <dbReference type="NCBI Taxonomy" id="1392256"/>
    <lineage>
        <taxon>Eukaryota</taxon>
        <taxon>Fungi</taxon>
        <taxon>Dikarya</taxon>
        <taxon>Ascomycota</taxon>
        <taxon>Pezizomycotina</taxon>
        <taxon>Eurotiomycetes</taxon>
        <taxon>Eurotiomycetidae</taxon>
        <taxon>Eurotiales</taxon>
        <taxon>Aspergillaceae</taxon>
        <taxon>Aspergillus</taxon>
        <taxon>Aspergillus subgen. Nidulantes</taxon>
    </lineage>
</organism>
<evidence type="ECO:0000313" key="2">
    <source>
        <dbReference type="Proteomes" id="UP000244073"/>
    </source>
</evidence>
<accession>A0A2T5M9S5</accession>
<evidence type="ECO:0000313" key="1">
    <source>
        <dbReference type="EMBL" id="PTU25292.1"/>
    </source>
</evidence>
<dbReference type="Proteomes" id="UP000244073">
    <property type="component" value="Unassembled WGS sequence"/>
</dbReference>
<sequence>MDQETFPQFSAGDVRIAILPDIYQLHSWPEDIPSHLWIVSLSISLAQLRISMAFLKLRQDPGMKNKKTRCLWCNLLKIFYALRPTLENGGMDRILQNSMNLADLGEEI</sequence>
<reference evidence="1 2" key="1">
    <citation type="journal article" date="2018" name="Proc. Natl. Acad. Sci. U.S.A.">
        <title>Linking secondary metabolites to gene clusters through genome sequencing of six diverse Aspergillus species.</title>
        <authorList>
            <person name="Kaerboelling I."/>
            <person name="Vesth T.C."/>
            <person name="Frisvad J.C."/>
            <person name="Nybo J.L."/>
            <person name="Theobald S."/>
            <person name="Kuo A."/>
            <person name="Bowyer P."/>
            <person name="Matsuda Y."/>
            <person name="Mondo S."/>
            <person name="Lyhne E.K."/>
            <person name="Kogle M.E."/>
            <person name="Clum A."/>
            <person name="Lipzen A."/>
            <person name="Salamov A."/>
            <person name="Ngan C.Y."/>
            <person name="Daum C."/>
            <person name="Chiniquy J."/>
            <person name="Barry K."/>
            <person name="LaButti K."/>
            <person name="Haridas S."/>
            <person name="Simmons B.A."/>
            <person name="Magnuson J.K."/>
            <person name="Mortensen U.H."/>
            <person name="Larsen T.O."/>
            <person name="Grigoriev I.V."/>
            <person name="Baker S.E."/>
            <person name="Andersen M.R."/>
        </authorList>
    </citation>
    <scope>NUCLEOTIDE SEQUENCE [LARGE SCALE GENOMIC DNA]</scope>
    <source>
        <strain evidence="1 2">IBT 24754</strain>
    </source>
</reference>
<dbReference type="GeneID" id="63817448"/>
<dbReference type="VEuPathDB" id="FungiDB:P175DRAFT_0554537"/>
<proteinExistence type="predicted"/>
<dbReference type="AlphaFoldDB" id="A0A2T5M9S5"/>